<organism evidence="2 3">
    <name type="scientific">Citrus sinensis</name>
    <name type="common">Sweet orange</name>
    <name type="synonym">Citrus aurantium var. sinensis</name>
    <dbReference type="NCBI Taxonomy" id="2711"/>
    <lineage>
        <taxon>Eukaryota</taxon>
        <taxon>Viridiplantae</taxon>
        <taxon>Streptophyta</taxon>
        <taxon>Embryophyta</taxon>
        <taxon>Tracheophyta</taxon>
        <taxon>Spermatophyta</taxon>
        <taxon>Magnoliopsida</taxon>
        <taxon>eudicotyledons</taxon>
        <taxon>Gunneridae</taxon>
        <taxon>Pentapetalae</taxon>
        <taxon>rosids</taxon>
        <taxon>malvids</taxon>
        <taxon>Sapindales</taxon>
        <taxon>Rutaceae</taxon>
        <taxon>Aurantioideae</taxon>
        <taxon>Citrus</taxon>
    </lineage>
</organism>
<name>A0A067DAR5_CITSI</name>
<dbReference type="Proteomes" id="UP000027120">
    <property type="component" value="Unassembled WGS sequence"/>
</dbReference>
<evidence type="ECO:0000313" key="2">
    <source>
        <dbReference type="EMBL" id="KDO40094.1"/>
    </source>
</evidence>
<dbReference type="PANTHER" id="PTHR31286">
    <property type="entry name" value="GLYCINE-RICH CELL WALL STRUCTURAL PROTEIN 1.8-LIKE"/>
    <property type="match status" value="1"/>
</dbReference>
<reference evidence="2 3" key="1">
    <citation type="submission" date="2014-04" db="EMBL/GenBank/DDBJ databases">
        <authorList>
            <consortium name="International Citrus Genome Consortium"/>
            <person name="Gmitter F."/>
            <person name="Chen C."/>
            <person name="Farmerie W."/>
            <person name="Harkins T."/>
            <person name="Desany B."/>
            <person name="Mohiuddin M."/>
            <person name="Kodira C."/>
            <person name="Borodovsky M."/>
            <person name="Lomsadze A."/>
            <person name="Burns P."/>
            <person name="Jenkins J."/>
            <person name="Prochnik S."/>
            <person name="Shu S."/>
            <person name="Chapman J."/>
            <person name="Pitluck S."/>
            <person name="Schmutz J."/>
            <person name="Rokhsar D."/>
        </authorList>
    </citation>
    <scope>NUCLEOTIDE SEQUENCE</scope>
</reference>
<gene>
    <name evidence="2" type="ORF">CISIN_1g043661mg</name>
</gene>
<proteinExistence type="predicted"/>
<dbReference type="EMBL" id="KK786136">
    <property type="protein sequence ID" value="KDO40094.1"/>
    <property type="molecule type" value="Genomic_DNA"/>
</dbReference>
<accession>A0A067DAR5</accession>
<feature type="domain" description="DUF4283" evidence="1">
    <location>
        <begin position="85"/>
        <end position="149"/>
    </location>
</feature>
<dbReference type="InterPro" id="IPR025558">
    <property type="entry name" value="DUF4283"/>
</dbReference>
<dbReference type="AlphaFoldDB" id="A0A067DAR5"/>
<keyword evidence="3" id="KW-1185">Reference proteome</keyword>
<evidence type="ECO:0000313" key="3">
    <source>
        <dbReference type="Proteomes" id="UP000027120"/>
    </source>
</evidence>
<sequence>MNLSLEKIHLPSIKANRSTKEAKIKEHRIDGDNLSPDSFKDKLMEEQQAIENELMGKDEELKFDIRDVIVEKKRILPSIFFSPKIHSHLVKPWQSTVVVKLLRRNIGHKVLCSRLEALWDAQHVLTQGPWIVLGHYLTVQLWSPHFDSAKEKISSIVAWMRLPRMPLHYYHEKVLRLLGQVIGNVVRIDYST</sequence>
<dbReference type="Pfam" id="PF14111">
    <property type="entry name" value="DUF4283"/>
    <property type="match status" value="1"/>
</dbReference>
<evidence type="ECO:0000259" key="1">
    <source>
        <dbReference type="Pfam" id="PF14111"/>
    </source>
</evidence>
<dbReference type="InterPro" id="IPR040256">
    <property type="entry name" value="At4g02000-like"/>
</dbReference>
<protein>
    <recommendedName>
        <fullName evidence="1">DUF4283 domain-containing protein</fullName>
    </recommendedName>
</protein>
<dbReference type="PANTHER" id="PTHR31286:SF173">
    <property type="entry name" value="DUF4283 DOMAIN-CONTAINING PROTEIN"/>
    <property type="match status" value="1"/>
</dbReference>